<feature type="compositionally biased region" description="Low complexity" evidence="1">
    <location>
        <begin position="492"/>
        <end position="501"/>
    </location>
</feature>
<organism evidence="3 4">
    <name type="scientific">Cyphellophora attinorum</name>
    <dbReference type="NCBI Taxonomy" id="1664694"/>
    <lineage>
        <taxon>Eukaryota</taxon>
        <taxon>Fungi</taxon>
        <taxon>Dikarya</taxon>
        <taxon>Ascomycota</taxon>
        <taxon>Pezizomycotina</taxon>
        <taxon>Eurotiomycetes</taxon>
        <taxon>Chaetothyriomycetidae</taxon>
        <taxon>Chaetothyriales</taxon>
        <taxon>Cyphellophoraceae</taxon>
        <taxon>Cyphellophora</taxon>
    </lineage>
</organism>
<evidence type="ECO:0000259" key="2">
    <source>
        <dbReference type="Pfam" id="PF06985"/>
    </source>
</evidence>
<dbReference type="Pfam" id="PF06985">
    <property type="entry name" value="HET"/>
    <property type="match status" value="1"/>
</dbReference>
<name>A0A0N1P237_9EURO</name>
<dbReference type="AlphaFoldDB" id="A0A0N1P237"/>
<feature type="domain" description="Heterokaryon incompatibility" evidence="2">
    <location>
        <begin position="51"/>
        <end position="204"/>
    </location>
</feature>
<dbReference type="InterPro" id="IPR010730">
    <property type="entry name" value="HET"/>
</dbReference>
<dbReference type="Proteomes" id="UP000038010">
    <property type="component" value="Unassembled WGS sequence"/>
</dbReference>
<dbReference type="VEuPathDB" id="FungiDB:AB675_6945"/>
<feature type="region of interest" description="Disordered" evidence="1">
    <location>
        <begin position="475"/>
        <end position="538"/>
    </location>
</feature>
<evidence type="ECO:0000256" key="1">
    <source>
        <dbReference type="SAM" id="MobiDB-lite"/>
    </source>
</evidence>
<evidence type="ECO:0000313" key="4">
    <source>
        <dbReference type="Proteomes" id="UP000038010"/>
    </source>
</evidence>
<protein>
    <recommendedName>
        <fullName evidence="2">Heterokaryon incompatibility domain-containing protein</fullName>
    </recommendedName>
</protein>
<dbReference type="OrthoDB" id="4106239at2759"/>
<proteinExistence type="predicted"/>
<reference evidence="3 4" key="1">
    <citation type="submission" date="2015-06" db="EMBL/GenBank/DDBJ databases">
        <title>Draft genome of the ant-associated black yeast Phialophora attae CBS 131958.</title>
        <authorList>
            <person name="Moreno L.F."/>
            <person name="Stielow B.J."/>
            <person name="de Hoog S."/>
            <person name="Vicente V.A."/>
            <person name="Weiss V.A."/>
            <person name="de Vries M."/>
            <person name="Cruz L.M."/>
            <person name="Souza E.M."/>
        </authorList>
    </citation>
    <scope>NUCLEOTIDE SEQUENCE [LARGE SCALE GENOMIC DNA]</scope>
    <source>
        <strain evidence="3 4">CBS 131958</strain>
    </source>
</reference>
<keyword evidence="4" id="KW-1185">Reference proteome</keyword>
<evidence type="ECO:0000313" key="3">
    <source>
        <dbReference type="EMBL" id="KPI43223.1"/>
    </source>
</evidence>
<dbReference type="InterPro" id="IPR052895">
    <property type="entry name" value="HetReg/Transcr_Mod"/>
</dbReference>
<dbReference type="EMBL" id="LFJN01000005">
    <property type="protein sequence ID" value="KPI43223.1"/>
    <property type="molecule type" value="Genomic_DNA"/>
</dbReference>
<sequence length="538" mass="59672">MASAAASAFTYTPLDPGYIRLLRVLPESTTDDIRCQLIRHKIESGVRQNFGAVSYCWHDPTPVASITIDGQPFGVAQNLLDFLQNRFVKPVPFGMYNAGAFWTWDLWIDAICINQADLEEKTEQLNSMHHIYCTAKGVIAWLGKEEPFTKAAFLALHMRWAMNNGFLTPDQTLDLEQKAAALGRDDVVALSRNPYFSRTWIVPEVICSDTRLMLHSGRFVVPFSSLRAFSALDKGTIATQGAPDALVKDGLSIAVESLLYTKDRNKRAMASAPGGNRQTGDPLHTFVTTVLDHKSKQCSDPRDKIFAFRGLPTAQALDEQYAPRFEADYTMSFDEVAVATLSYIDRLSGVDESELAGAVVPEFVVMSLFGVDLASDGFRAWLRGKVVHDATEGTLKMLTGSGKSVDCTTPIINSLLNGEVSEIVTMLTGRTSNPSNREGRLYVEEKPRDPNRYTSFPNILIAGTEFRSRLHHIEEDVKGPHPSQEKAYTTESSPSAAASKHSSTDEEASRVISQQKQKRNKLITKLSTIFKRHRESNP</sequence>
<dbReference type="RefSeq" id="XP_018003186.1">
    <property type="nucleotide sequence ID" value="XM_018147274.1"/>
</dbReference>
<dbReference type="STRING" id="1664694.A0A0N1P237"/>
<comment type="caution">
    <text evidence="3">The sequence shown here is derived from an EMBL/GenBank/DDBJ whole genome shotgun (WGS) entry which is preliminary data.</text>
</comment>
<dbReference type="PANTHER" id="PTHR24148">
    <property type="entry name" value="ANKYRIN REPEAT DOMAIN-CONTAINING PROTEIN 39 HOMOLOG-RELATED"/>
    <property type="match status" value="1"/>
</dbReference>
<dbReference type="GeneID" id="28739153"/>
<accession>A0A0N1P237</accession>
<gene>
    <name evidence="3" type="ORF">AB675_6945</name>
</gene>
<dbReference type="PANTHER" id="PTHR24148:SF64">
    <property type="entry name" value="HETEROKARYON INCOMPATIBILITY DOMAIN-CONTAINING PROTEIN"/>
    <property type="match status" value="1"/>
</dbReference>
<feature type="region of interest" description="Disordered" evidence="1">
    <location>
        <begin position="429"/>
        <end position="449"/>
    </location>
</feature>
<feature type="compositionally biased region" description="Basic and acidic residues" evidence="1">
    <location>
        <begin position="437"/>
        <end position="449"/>
    </location>
</feature>